<feature type="transmembrane region" description="Helical" evidence="1">
    <location>
        <begin position="142"/>
        <end position="165"/>
    </location>
</feature>
<protein>
    <submittedName>
        <fullName evidence="3">Seven TM Receptor</fullName>
    </submittedName>
</protein>
<evidence type="ECO:0000313" key="3">
    <source>
        <dbReference type="WBParaSite" id="ALUE_0001767901-mRNA-1"/>
    </source>
</evidence>
<dbReference type="Pfam" id="PF10326">
    <property type="entry name" value="7TM_GPCR_Str"/>
    <property type="match status" value="1"/>
</dbReference>
<dbReference type="PANTHER" id="PTHR22943:SF248">
    <property type="entry name" value="SEVEN TM RECEPTOR"/>
    <property type="match status" value="1"/>
</dbReference>
<name>A0A0M3IH37_ASCLU</name>
<keyword evidence="1" id="KW-1133">Transmembrane helix</keyword>
<proteinExistence type="predicted"/>
<feature type="transmembrane region" description="Helical" evidence="1">
    <location>
        <begin position="47"/>
        <end position="65"/>
    </location>
</feature>
<dbReference type="WBParaSite" id="ALUE_0001767901-mRNA-1">
    <property type="protein sequence ID" value="ALUE_0001767901-mRNA-1"/>
    <property type="gene ID" value="ALUE_0001767901"/>
</dbReference>
<dbReference type="PANTHER" id="PTHR22943">
    <property type="entry name" value="7-TRANSMEMBRANE DOMAIN RECEPTOR C.ELEGANS"/>
    <property type="match status" value="1"/>
</dbReference>
<feature type="transmembrane region" description="Helical" evidence="1">
    <location>
        <begin position="211"/>
        <end position="237"/>
    </location>
</feature>
<keyword evidence="2" id="KW-1185">Reference proteome</keyword>
<evidence type="ECO:0000313" key="2">
    <source>
        <dbReference type="Proteomes" id="UP000036681"/>
    </source>
</evidence>
<reference evidence="3" key="1">
    <citation type="submission" date="2017-02" db="UniProtKB">
        <authorList>
            <consortium name="WormBaseParasite"/>
        </authorList>
    </citation>
    <scope>IDENTIFICATION</scope>
</reference>
<dbReference type="Proteomes" id="UP000036681">
    <property type="component" value="Unplaced"/>
</dbReference>
<feature type="transmembrane region" description="Helical" evidence="1">
    <location>
        <begin position="105"/>
        <end position="130"/>
    </location>
</feature>
<feature type="transmembrane region" description="Helical" evidence="1">
    <location>
        <begin position="12"/>
        <end position="35"/>
    </location>
</feature>
<sequence>MKYGNSIAVRLINISAYTSTALTTVFTSILLYAIATRTPEEMRHYRVLLLNYTIASLILSLLFSLCEPVPSSSLREVNRPANDSGISYVIYGPIVYFIEPFYNQILSAILVGVLLYTIMAIPLSFVFRYFAVRSKRYMEWFASLKVLFPIFMLNALIGSIAALFMCVGNMPKDEDDEDTTKISSWSHYYTYYGDNPNIPLFGNLIHLNSNVYYTILIFGICLFISYATVITFSMLTFKAITSLRSISSKQSLDAQRHFLVLLIFQSMLPAIFLVIPITVVVITIACGMLSTTINGTAIGLMFYETVFSVLIDLFGIVPYRKMLFSKFTSIATLKERTAWSSVINH</sequence>
<dbReference type="AlphaFoldDB" id="A0A0M3IH37"/>
<feature type="transmembrane region" description="Helical" evidence="1">
    <location>
        <begin position="258"/>
        <end position="285"/>
    </location>
</feature>
<organism evidence="2 3">
    <name type="scientific">Ascaris lumbricoides</name>
    <name type="common">Giant roundworm</name>
    <dbReference type="NCBI Taxonomy" id="6252"/>
    <lineage>
        <taxon>Eukaryota</taxon>
        <taxon>Metazoa</taxon>
        <taxon>Ecdysozoa</taxon>
        <taxon>Nematoda</taxon>
        <taxon>Chromadorea</taxon>
        <taxon>Rhabditida</taxon>
        <taxon>Spirurina</taxon>
        <taxon>Ascaridomorpha</taxon>
        <taxon>Ascaridoidea</taxon>
        <taxon>Ascarididae</taxon>
        <taxon>Ascaris</taxon>
    </lineage>
</organism>
<keyword evidence="1" id="KW-0472">Membrane</keyword>
<feature type="transmembrane region" description="Helical" evidence="1">
    <location>
        <begin position="297"/>
        <end position="317"/>
    </location>
</feature>
<evidence type="ECO:0000256" key="1">
    <source>
        <dbReference type="SAM" id="Phobius"/>
    </source>
</evidence>
<dbReference type="InterPro" id="IPR019428">
    <property type="entry name" value="7TM_GPCR_serpentine_rcpt_Str"/>
</dbReference>
<accession>A0A0M3IH37</accession>
<dbReference type="Gene3D" id="1.20.1070.10">
    <property type="entry name" value="Rhodopsin 7-helix transmembrane proteins"/>
    <property type="match status" value="1"/>
</dbReference>
<keyword evidence="1" id="KW-0812">Transmembrane</keyword>